<keyword evidence="8" id="KW-1185">Reference proteome</keyword>
<dbReference type="Gramene" id="HORVU.MOREX.r3.7HG0732770.1">
    <property type="protein sequence ID" value="HORVU.MOREX.r3.7HG0732770.1"/>
    <property type="gene ID" value="HORVU.MOREX.r3.7HG0732770"/>
</dbReference>
<comment type="subcellular location">
    <subcellularLocation>
        <location evidence="1">Mitochondrion inner membrane</location>
    </subcellularLocation>
</comment>
<dbReference type="STRING" id="112509.A0A287XM74"/>
<evidence type="ECO:0008006" key="9">
    <source>
        <dbReference type="Google" id="ProtNLM"/>
    </source>
</evidence>
<evidence type="ECO:0000256" key="4">
    <source>
        <dbReference type="ARBA" id="ARBA00023136"/>
    </source>
</evidence>
<dbReference type="SMR" id="A0A287XM74"/>
<name>A0A287XM74_HORVV</name>
<dbReference type="InParanoid" id="A0A287XM74"/>
<keyword evidence="3" id="KW-0496">Mitochondrion</keyword>
<keyword evidence="2" id="KW-0999">Mitochondrion inner membrane</keyword>
<dbReference type="FunFam" id="1.10.287.110:FF:000001">
    <property type="entry name" value="Import inner membrane translocase subunit tim14"/>
    <property type="match status" value="1"/>
</dbReference>
<dbReference type="GO" id="GO:0001405">
    <property type="term" value="C:PAM complex, Tim23 associated import motor"/>
    <property type="evidence" value="ECO:0000318"/>
    <property type="project" value="GO_Central"/>
</dbReference>
<evidence type="ECO:0000313" key="7">
    <source>
        <dbReference type="EnsemblPlants" id="HORVU.MOREX.r3.7HG0732770.1"/>
    </source>
</evidence>
<dbReference type="GO" id="GO:0001671">
    <property type="term" value="F:ATPase activator activity"/>
    <property type="evidence" value="ECO:0000318"/>
    <property type="project" value="GO_Central"/>
</dbReference>
<evidence type="ECO:0000256" key="2">
    <source>
        <dbReference type="ARBA" id="ARBA00022792"/>
    </source>
</evidence>
<dbReference type="EnsemblPlants" id="HORVU.MOREX.r3.7HG0732770.1">
    <property type="protein sequence ID" value="HORVU.MOREX.r3.7HG0732770.1"/>
    <property type="gene ID" value="HORVU.MOREX.r3.7HG0732770"/>
</dbReference>
<comment type="function">
    <text evidence="5">Component of the PAM complex, a complex required for the translocation of transit peptide-containing proteins from the inner membrane into the mitochondrial matrix in an ATP-dependent manner.</text>
</comment>
<reference evidence="7" key="3">
    <citation type="submission" date="2022-01" db="UniProtKB">
        <authorList>
            <consortium name="EnsemblPlants"/>
        </authorList>
    </citation>
    <scope>IDENTIFICATION</scope>
    <source>
        <strain evidence="7">subsp. vulgare</strain>
    </source>
</reference>
<dbReference type="PANTHER" id="PTHR12763">
    <property type="match status" value="1"/>
</dbReference>
<dbReference type="PANTHER" id="PTHR12763:SF42">
    <property type="entry name" value="OS03G0776900 PROTEIN"/>
    <property type="match status" value="1"/>
</dbReference>
<evidence type="ECO:0000256" key="1">
    <source>
        <dbReference type="ARBA" id="ARBA00004273"/>
    </source>
</evidence>
<evidence type="ECO:0000256" key="5">
    <source>
        <dbReference type="ARBA" id="ARBA00059031"/>
    </source>
</evidence>
<keyword evidence="4" id="KW-0472">Membrane</keyword>
<dbReference type="AlphaFoldDB" id="A0A287XM74"/>
<evidence type="ECO:0000256" key="6">
    <source>
        <dbReference type="ARBA" id="ARBA00063640"/>
    </source>
</evidence>
<sequence>MPHVRKFYPGGFETEMSRREVALILGVRERDALDKIKEAHKRVMVANHPDGGGNHYIASKINEAKDMLMRKGKSGSIF</sequence>
<reference evidence="8" key="1">
    <citation type="journal article" date="2012" name="Nature">
        <title>A physical, genetic and functional sequence assembly of the barley genome.</title>
        <authorList>
            <consortium name="The International Barley Genome Sequencing Consortium"/>
            <person name="Mayer K.F."/>
            <person name="Waugh R."/>
            <person name="Brown J.W."/>
            <person name="Schulman A."/>
            <person name="Langridge P."/>
            <person name="Platzer M."/>
            <person name="Fincher G.B."/>
            <person name="Muehlbauer G.J."/>
            <person name="Sato K."/>
            <person name="Close T.J."/>
            <person name="Wise R.P."/>
            <person name="Stein N."/>
        </authorList>
    </citation>
    <scope>NUCLEOTIDE SEQUENCE [LARGE SCALE GENOMIC DNA]</scope>
    <source>
        <strain evidence="8">cv. Morex</strain>
    </source>
</reference>
<dbReference type="InterPro" id="IPR036869">
    <property type="entry name" value="J_dom_sf"/>
</dbReference>
<reference evidence="7" key="2">
    <citation type="submission" date="2020-10" db="EMBL/GenBank/DDBJ databases">
        <authorList>
            <person name="Scholz U."/>
            <person name="Mascher M."/>
            <person name="Fiebig A."/>
        </authorList>
    </citation>
    <scope>NUCLEOTIDE SEQUENCE [LARGE SCALE GENOMIC DNA]</scope>
    <source>
        <strain evidence="7">cv. Morex</strain>
    </source>
</reference>
<dbReference type="SUPFAM" id="SSF46565">
    <property type="entry name" value="Chaperone J-domain"/>
    <property type="match status" value="1"/>
</dbReference>
<dbReference type="OMA" id="MXAFSGG"/>
<organism evidence="7 8">
    <name type="scientific">Hordeum vulgare subsp. vulgare</name>
    <name type="common">Domesticated barley</name>
    <dbReference type="NCBI Taxonomy" id="112509"/>
    <lineage>
        <taxon>Eukaryota</taxon>
        <taxon>Viridiplantae</taxon>
        <taxon>Streptophyta</taxon>
        <taxon>Embryophyta</taxon>
        <taxon>Tracheophyta</taxon>
        <taxon>Spermatophyta</taxon>
        <taxon>Magnoliopsida</taxon>
        <taxon>Liliopsida</taxon>
        <taxon>Poales</taxon>
        <taxon>Poaceae</taxon>
        <taxon>BOP clade</taxon>
        <taxon>Pooideae</taxon>
        <taxon>Triticodae</taxon>
        <taxon>Triticeae</taxon>
        <taxon>Hordeinae</taxon>
        <taxon>Hordeum</taxon>
    </lineage>
</organism>
<comment type="subunit">
    <text evidence="6">Probable component of the PAM complex at least composed of a mitochondrial HSP70 protein, TIMM44 and TIMM14. The complex interacts with the TIMM23 component of the TIM17:23 complex.</text>
</comment>
<dbReference type="Proteomes" id="UP000011116">
    <property type="component" value="Chromosome 7H"/>
</dbReference>
<protein>
    <recommendedName>
        <fullName evidence="9">J domain-containing protein</fullName>
    </recommendedName>
</protein>
<proteinExistence type="predicted"/>
<evidence type="ECO:0000256" key="3">
    <source>
        <dbReference type="ARBA" id="ARBA00023128"/>
    </source>
</evidence>
<dbReference type="GO" id="GO:0030150">
    <property type="term" value="P:protein import into mitochondrial matrix"/>
    <property type="evidence" value="ECO:0000318"/>
    <property type="project" value="GO_Central"/>
</dbReference>
<accession>A0A287XM74</accession>
<dbReference type="Gramene" id="HORVU.MOREX.r2.7HG0608140.1">
    <property type="protein sequence ID" value="HORVU.MOREX.r2.7HG0608140.1"/>
    <property type="gene ID" value="HORVU.MOREX.r2.7HG0608140"/>
</dbReference>
<evidence type="ECO:0000313" key="8">
    <source>
        <dbReference type="Proteomes" id="UP000011116"/>
    </source>
</evidence>
<dbReference type="Gene3D" id="1.10.287.110">
    <property type="entry name" value="DnaJ domain"/>
    <property type="match status" value="1"/>
</dbReference>